<dbReference type="HOGENOM" id="CLU_2985812_0_0_2"/>
<accession>A0A060HGX8</accession>
<organism evidence="2 3">
    <name type="scientific">Nitrososphaera viennensis EN76</name>
    <dbReference type="NCBI Taxonomy" id="926571"/>
    <lineage>
        <taxon>Archaea</taxon>
        <taxon>Nitrososphaerota</taxon>
        <taxon>Nitrososphaeria</taxon>
        <taxon>Nitrososphaerales</taxon>
        <taxon>Nitrososphaeraceae</taxon>
        <taxon>Nitrososphaera</taxon>
    </lineage>
</organism>
<dbReference type="Proteomes" id="UP000027093">
    <property type="component" value="Chromosome"/>
</dbReference>
<sequence>MQVVAHHAEVADEAHKATKHEQVDAKQEIAFLDASCSRRDLRHMLYINAEHADKVSS</sequence>
<protein>
    <submittedName>
        <fullName evidence="2">Uncharacterized protein</fullName>
    </submittedName>
</protein>
<dbReference type="AlphaFoldDB" id="A0A060HGX8"/>
<feature type="region of interest" description="Disordered" evidence="1">
    <location>
        <begin position="1"/>
        <end position="23"/>
    </location>
</feature>
<name>A0A060HGX8_9ARCH</name>
<dbReference type="STRING" id="926571.NVIE_006190"/>
<gene>
    <name evidence="2" type="ORF">NVIE_006190</name>
</gene>
<dbReference type="KEGG" id="nvn:NVIE_006190"/>
<evidence type="ECO:0000256" key="1">
    <source>
        <dbReference type="SAM" id="MobiDB-lite"/>
    </source>
</evidence>
<reference evidence="2 3" key="1">
    <citation type="journal article" date="2014" name="Int. J. Syst. Evol. Microbiol.">
        <title>Nitrososphaera viennensis gen. nov., sp. nov., an aerobic and mesophilic, ammonia-oxidizing archaeon from soil and a member of the archaeal phylum Thaumarchaeota.</title>
        <authorList>
            <person name="Stieglmeier M."/>
            <person name="Klingl A."/>
            <person name="Alves R.J."/>
            <person name="Rittmann S.K."/>
            <person name="Melcher M."/>
            <person name="Leisch N."/>
            <person name="Schleper C."/>
        </authorList>
    </citation>
    <scope>NUCLEOTIDE SEQUENCE [LARGE SCALE GENOMIC DNA]</scope>
    <source>
        <strain evidence="2">EN76</strain>
    </source>
</reference>
<proteinExistence type="predicted"/>
<dbReference type="EMBL" id="CP007536">
    <property type="protein sequence ID" value="AIC14823.1"/>
    <property type="molecule type" value="Genomic_DNA"/>
</dbReference>
<keyword evidence="3" id="KW-1185">Reference proteome</keyword>
<evidence type="ECO:0000313" key="2">
    <source>
        <dbReference type="EMBL" id="AIC14823.1"/>
    </source>
</evidence>
<evidence type="ECO:0000313" key="3">
    <source>
        <dbReference type="Proteomes" id="UP000027093"/>
    </source>
</evidence>